<sequence length="69" mass="7878">MPNEEDADVLIMEYVEGKSLEDWLSERPEHTKPEDLGDKDAEYVEETKRMVSFLFCRRAGGTSLISSPV</sequence>
<keyword evidence="2" id="KW-1185">Reference proteome</keyword>
<evidence type="ECO:0000313" key="2">
    <source>
        <dbReference type="Proteomes" id="UP000218334"/>
    </source>
</evidence>
<protein>
    <recommendedName>
        <fullName evidence="3">Protein kinase domain-containing protein</fullName>
    </recommendedName>
</protein>
<gene>
    <name evidence="1" type="ORF">ARMSODRAFT_961877</name>
</gene>
<organism evidence="1 2">
    <name type="scientific">Armillaria solidipes</name>
    <dbReference type="NCBI Taxonomy" id="1076256"/>
    <lineage>
        <taxon>Eukaryota</taxon>
        <taxon>Fungi</taxon>
        <taxon>Dikarya</taxon>
        <taxon>Basidiomycota</taxon>
        <taxon>Agaricomycotina</taxon>
        <taxon>Agaricomycetes</taxon>
        <taxon>Agaricomycetidae</taxon>
        <taxon>Agaricales</taxon>
        <taxon>Marasmiineae</taxon>
        <taxon>Physalacriaceae</taxon>
        <taxon>Armillaria</taxon>
    </lineage>
</organism>
<evidence type="ECO:0008006" key="3">
    <source>
        <dbReference type="Google" id="ProtNLM"/>
    </source>
</evidence>
<reference evidence="2" key="1">
    <citation type="journal article" date="2017" name="Nat. Ecol. Evol.">
        <title>Genome expansion and lineage-specific genetic innovations in the forest pathogenic fungi Armillaria.</title>
        <authorList>
            <person name="Sipos G."/>
            <person name="Prasanna A.N."/>
            <person name="Walter M.C."/>
            <person name="O'Connor E."/>
            <person name="Balint B."/>
            <person name="Krizsan K."/>
            <person name="Kiss B."/>
            <person name="Hess J."/>
            <person name="Varga T."/>
            <person name="Slot J."/>
            <person name="Riley R."/>
            <person name="Boka B."/>
            <person name="Rigling D."/>
            <person name="Barry K."/>
            <person name="Lee J."/>
            <person name="Mihaltcheva S."/>
            <person name="LaButti K."/>
            <person name="Lipzen A."/>
            <person name="Waldron R."/>
            <person name="Moloney N.M."/>
            <person name="Sperisen C."/>
            <person name="Kredics L."/>
            <person name="Vagvoelgyi C."/>
            <person name="Patrignani A."/>
            <person name="Fitzpatrick D."/>
            <person name="Nagy I."/>
            <person name="Doyle S."/>
            <person name="Anderson J.B."/>
            <person name="Grigoriev I.V."/>
            <person name="Gueldener U."/>
            <person name="Muensterkoetter M."/>
            <person name="Nagy L.G."/>
        </authorList>
    </citation>
    <scope>NUCLEOTIDE SEQUENCE [LARGE SCALE GENOMIC DNA]</scope>
    <source>
        <strain evidence="2">28-4</strain>
    </source>
</reference>
<proteinExistence type="predicted"/>
<dbReference type="EMBL" id="KZ293450">
    <property type="protein sequence ID" value="PBK64703.1"/>
    <property type="molecule type" value="Genomic_DNA"/>
</dbReference>
<dbReference type="AlphaFoldDB" id="A0A2H3BLG0"/>
<accession>A0A2H3BLG0</accession>
<evidence type="ECO:0000313" key="1">
    <source>
        <dbReference type="EMBL" id="PBK64703.1"/>
    </source>
</evidence>
<dbReference type="Proteomes" id="UP000218334">
    <property type="component" value="Unassembled WGS sequence"/>
</dbReference>
<name>A0A2H3BLG0_9AGAR</name>